<evidence type="ECO:0000256" key="2">
    <source>
        <dbReference type="ARBA" id="ARBA00022764"/>
    </source>
</evidence>
<keyword evidence="5" id="KW-1185">Reference proteome</keyword>
<name>A0A330HFY9_9HYPH</name>
<dbReference type="OrthoDB" id="6776301at2"/>
<dbReference type="Pfam" id="PF13416">
    <property type="entry name" value="SBP_bac_8"/>
    <property type="match status" value="1"/>
</dbReference>
<proteinExistence type="predicted"/>
<reference evidence="4 5" key="1">
    <citation type="submission" date="2018-07" db="EMBL/GenBank/DDBJ databases">
        <title>Diversity of Mesorhizobium strains in Brazil.</title>
        <authorList>
            <person name="Helene L.C.F."/>
            <person name="Dall'Agnol R."/>
            <person name="Delamuta J.R.M."/>
            <person name="Hungria M."/>
        </authorList>
    </citation>
    <scope>NUCLEOTIDE SEQUENCE [LARGE SCALE GENOMIC DNA]</scope>
    <source>
        <strain evidence="4 5">AC99b</strain>
    </source>
</reference>
<dbReference type="SUPFAM" id="SSF53850">
    <property type="entry name" value="Periplasmic binding protein-like II"/>
    <property type="match status" value="1"/>
</dbReference>
<dbReference type="AlphaFoldDB" id="A0A330HFY9"/>
<evidence type="ECO:0000313" key="4">
    <source>
        <dbReference type="EMBL" id="RAZ85474.1"/>
    </source>
</evidence>
<evidence type="ECO:0000256" key="1">
    <source>
        <dbReference type="ARBA" id="ARBA00022729"/>
    </source>
</evidence>
<gene>
    <name evidence="4" type="ORF">DPM33_28810</name>
</gene>
<keyword evidence="1 3" id="KW-0732">Signal</keyword>
<dbReference type="PANTHER" id="PTHR30222">
    <property type="entry name" value="SPERMIDINE/PUTRESCINE-BINDING PERIPLASMIC PROTEIN"/>
    <property type="match status" value="1"/>
</dbReference>
<comment type="caution">
    <text evidence="4">The sequence shown here is derived from an EMBL/GenBank/DDBJ whole genome shotgun (WGS) entry which is preliminary data.</text>
</comment>
<dbReference type="PANTHER" id="PTHR30222:SF17">
    <property type="entry name" value="SPERMIDINE_PUTRESCINE-BINDING PERIPLASMIC PROTEIN"/>
    <property type="match status" value="1"/>
</dbReference>
<dbReference type="Gene3D" id="3.40.190.10">
    <property type="entry name" value="Periplasmic binding protein-like II"/>
    <property type="match status" value="2"/>
</dbReference>
<accession>A0A330HFY9</accession>
<feature type="signal peptide" evidence="3">
    <location>
        <begin position="1"/>
        <end position="25"/>
    </location>
</feature>
<evidence type="ECO:0000313" key="5">
    <source>
        <dbReference type="Proteomes" id="UP000251558"/>
    </source>
</evidence>
<dbReference type="EMBL" id="QMBP01000019">
    <property type="protein sequence ID" value="RAZ85474.1"/>
    <property type="molecule type" value="Genomic_DNA"/>
</dbReference>
<dbReference type="RefSeq" id="WP_112100787.1">
    <property type="nucleotide sequence ID" value="NZ_QMBP01000019.1"/>
</dbReference>
<feature type="chain" id="PRO_5016460414" evidence="3">
    <location>
        <begin position="26"/>
        <end position="359"/>
    </location>
</feature>
<keyword evidence="2" id="KW-0574">Periplasm</keyword>
<organism evidence="4 5">
    <name type="scientific">Mesorhizobium hawassense</name>
    <dbReference type="NCBI Taxonomy" id="1209954"/>
    <lineage>
        <taxon>Bacteria</taxon>
        <taxon>Pseudomonadati</taxon>
        <taxon>Pseudomonadota</taxon>
        <taxon>Alphaproteobacteria</taxon>
        <taxon>Hyphomicrobiales</taxon>
        <taxon>Phyllobacteriaceae</taxon>
        <taxon>Mesorhizobium</taxon>
    </lineage>
</organism>
<dbReference type="InterPro" id="IPR006059">
    <property type="entry name" value="SBP"/>
</dbReference>
<sequence length="359" mass="39808">MTSMLRRLALAAVVTVGAGVAYALAEGGGGDLVVFDWSGYEDPLLHPAYTAKYGAEPTFSFFGDEDEAFEKMRAGFKADVAHPCSQSVVKWREAGLLQPLDTSKIAGWKDLNPGIMAMKDLATTSDGKAWFMPFDWGNTSLLYRTDKVTKDEAQSLKIFADPKFKGRVTIGDNVDDAYALASLVIGLKDWTKMTDEQFKQASAFLRGVHKNVRFYWTDDTDLNQAFTGNEVDLVWGWNETYVTLKGQGMPIAMNRDTKEGISTWVCGYVLLKDAPGKLDQAYDFLSAVNAPDVSEYMVKTFGYGHGNSAGMAAMDQKLLTERGFDNLDKFLDKTLFQQPIAPDLKQRMVAEFEKIKAGY</sequence>
<dbReference type="Proteomes" id="UP000251558">
    <property type="component" value="Unassembled WGS sequence"/>
</dbReference>
<protein>
    <submittedName>
        <fullName evidence="4">Polyamine ABC transporter substrate-binding protein</fullName>
    </submittedName>
</protein>
<evidence type="ECO:0000256" key="3">
    <source>
        <dbReference type="SAM" id="SignalP"/>
    </source>
</evidence>